<evidence type="ECO:0000313" key="1">
    <source>
        <dbReference type="EMBL" id="KAJ0172545.1"/>
    </source>
</evidence>
<organism evidence="1 2">
    <name type="scientific">Dendrolimus kikuchii</name>
    <dbReference type="NCBI Taxonomy" id="765133"/>
    <lineage>
        <taxon>Eukaryota</taxon>
        <taxon>Metazoa</taxon>
        <taxon>Ecdysozoa</taxon>
        <taxon>Arthropoda</taxon>
        <taxon>Hexapoda</taxon>
        <taxon>Insecta</taxon>
        <taxon>Pterygota</taxon>
        <taxon>Neoptera</taxon>
        <taxon>Endopterygota</taxon>
        <taxon>Lepidoptera</taxon>
        <taxon>Glossata</taxon>
        <taxon>Ditrysia</taxon>
        <taxon>Bombycoidea</taxon>
        <taxon>Lasiocampidae</taxon>
        <taxon>Dendrolimus</taxon>
    </lineage>
</organism>
<dbReference type="Proteomes" id="UP000824533">
    <property type="component" value="Linkage Group LG21"/>
</dbReference>
<proteinExistence type="predicted"/>
<evidence type="ECO:0000313" key="2">
    <source>
        <dbReference type="Proteomes" id="UP000824533"/>
    </source>
</evidence>
<reference evidence="1 2" key="1">
    <citation type="journal article" date="2021" name="Front. Genet.">
        <title>Chromosome-Level Genome Assembly Reveals Significant Gene Expansion in the Toll and IMD Signaling Pathways of Dendrolimus kikuchii.</title>
        <authorList>
            <person name="Zhou J."/>
            <person name="Wu P."/>
            <person name="Xiong Z."/>
            <person name="Liu N."/>
            <person name="Zhao N."/>
            <person name="Ji M."/>
            <person name="Qiu Y."/>
            <person name="Yang B."/>
        </authorList>
    </citation>
    <scope>NUCLEOTIDE SEQUENCE [LARGE SCALE GENOMIC DNA]</scope>
    <source>
        <strain evidence="1">Ann1</strain>
    </source>
</reference>
<gene>
    <name evidence="1" type="ORF">K1T71_011684</name>
</gene>
<keyword evidence="2" id="KW-1185">Reference proteome</keyword>
<dbReference type="EMBL" id="CM034407">
    <property type="protein sequence ID" value="KAJ0172545.1"/>
    <property type="molecule type" value="Genomic_DNA"/>
</dbReference>
<name>A0ACC1CLU2_9NEOP</name>
<protein>
    <submittedName>
        <fullName evidence="1">Uncharacterized protein</fullName>
    </submittedName>
</protein>
<accession>A0ACC1CLU2</accession>
<comment type="caution">
    <text evidence="1">The sequence shown here is derived from an EMBL/GenBank/DDBJ whole genome shotgun (WGS) entry which is preliminary data.</text>
</comment>
<sequence length="291" mass="33090">MNNILPRITNSLQTETQRGLPVSPLCQLLTALRFYATGIFQIVSADIMHISQATVCYIVKKVRRALALLMQDFIKFPNNLRKVKDDFENLGCISRSPGLKNIVGAIDCTHIKITKPRGIIHTEQYRNRQGYFSLNVQVVGGPNLKIYDIVVRWAGSTHDSRILRNSHYLCETFYFRYLLTPISNPSTPQEERYNKVQIKSRNSVESLFGVWKKRFPCLQKGLATKLSTTANIIIACAVLHNIAVEVNDIFELDEIENLLDNSNAQPTRMSTIGTSDGLVLRANIFSRYYTF</sequence>